<dbReference type="EMBL" id="KN837135">
    <property type="protein sequence ID" value="KIJ41732.1"/>
    <property type="molecule type" value="Genomic_DNA"/>
</dbReference>
<reference evidence="1 2" key="1">
    <citation type="submission" date="2014-06" db="EMBL/GenBank/DDBJ databases">
        <title>Evolutionary Origins and Diversification of the Mycorrhizal Mutualists.</title>
        <authorList>
            <consortium name="DOE Joint Genome Institute"/>
            <consortium name="Mycorrhizal Genomics Consortium"/>
            <person name="Kohler A."/>
            <person name="Kuo A."/>
            <person name="Nagy L.G."/>
            <person name="Floudas D."/>
            <person name="Copeland A."/>
            <person name="Barry K.W."/>
            <person name="Cichocki N."/>
            <person name="Veneault-Fourrey C."/>
            <person name="LaButti K."/>
            <person name="Lindquist E.A."/>
            <person name="Lipzen A."/>
            <person name="Lundell T."/>
            <person name="Morin E."/>
            <person name="Murat C."/>
            <person name="Riley R."/>
            <person name="Ohm R."/>
            <person name="Sun H."/>
            <person name="Tunlid A."/>
            <person name="Henrissat B."/>
            <person name="Grigoriev I.V."/>
            <person name="Hibbett D.S."/>
            <person name="Martin F."/>
        </authorList>
    </citation>
    <scope>NUCLEOTIDE SEQUENCE [LARGE SCALE GENOMIC DNA]</scope>
    <source>
        <strain evidence="1 2">SS14</strain>
    </source>
</reference>
<sequence length="182" mass="21057">MQCQYRLLIPSASMQPAAQSWKKVKVQNNAISTINPNEKYLPQELLEKIFYYVFNSLPITRRKQLDVVVAPSDVALQQEIIDLVDEIAWYDSEGHDNGSDENLRTVALKAIVNESESCSQPDTIVNFRLILVHAIRIPLIITSNDGLRSEVYFKRTRSRYLYLDIRETFPEGLWNLIVREND</sequence>
<proteinExistence type="predicted"/>
<evidence type="ECO:0000313" key="2">
    <source>
        <dbReference type="Proteomes" id="UP000054279"/>
    </source>
</evidence>
<dbReference type="AlphaFoldDB" id="A0A0C9VJE4"/>
<evidence type="ECO:0000313" key="1">
    <source>
        <dbReference type="EMBL" id="KIJ41732.1"/>
    </source>
</evidence>
<protein>
    <submittedName>
        <fullName evidence="1">Uncharacterized protein</fullName>
    </submittedName>
</protein>
<organism evidence="1 2">
    <name type="scientific">Sphaerobolus stellatus (strain SS14)</name>
    <dbReference type="NCBI Taxonomy" id="990650"/>
    <lineage>
        <taxon>Eukaryota</taxon>
        <taxon>Fungi</taxon>
        <taxon>Dikarya</taxon>
        <taxon>Basidiomycota</taxon>
        <taxon>Agaricomycotina</taxon>
        <taxon>Agaricomycetes</taxon>
        <taxon>Phallomycetidae</taxon>
        <taxon>Geastrales</taxon>
        <taxon>Sphaerobolaceae</taxon>
        <taxon>Sphaerobolus</taxon>
    </lineage>
</organism>
<name>A0A0C9VJE4_SPHS4</name>
<dbReference type="Proteomes" id="UP000054279">
    <property type="component" value="Unassembled WGS sequence"/>
</dbReference>
<dbReference type="HOGENOM" id="CLU_1482907_0_0_1"/>
<gene>
    <name evidence="1" type="ORF">M422DRAFT_48556</name>
</gene>
<keyword evidence="2" id="KW-1185">Reference proteome</keyword>
<accession>A0A0C9VJE4</accession>